<proteinExistence type="inferred from homology"/>
<keyword evidence="4" id="KW-0479">Metal-binding</keyword>
<dbReference type="PANTHER" id="PTHR43281:SF1">
    <property type="entry name" value="FARNESYL DIPHOSPHATE SYNTHASE"/>
    <property type="match status" value="1"/>
</dbReference>
<dbReference type="PROSITE" id="PS00723">
    <property type="entry name" value="POLYPRENYL_SYNTHASE_1"/>
    <property type="match status" value="1"/>
</dbReference>
<evidence type="ECO:0000256" key="7">
    <source>
        <dbReference type="RuleBase" id="RU004466"/>
    </source>
</evidence>
<dbReference type="RefSeq" id="WP_379980955.1">
    <property type="nucleotide sequence ID" value="NZ_JBHUMO010000039.1"/>
</dbReference>
<dbReference type="Proteomes" id="UP001597427">
    <property type="component" value="Unassembled WGS sequence"/>
</dbReference>
<dbReference type="NCBIfam" id="NF045485">
    <property type="entry name" value="FPPsyn"/>
    <property type="match status" value="1"/>
</dbReference>
<dbReference type="InterPro" id="IPR033749">
    <property type="entry name" value="Polyprenyl_synt_CS"/>
</dbReference>
<evidence type="ECO:0000256" key="3">
    <source>
        <dbReference type="ARBA" id="ARBA00022679"/>
    </source>
</evidence>
<comment type="caution">
    <text evidence="8">The sequence shown here is derived from an EMBL/GenBank/DDBJ whole genome shotgun (WGS) entry which is preliminary data.</text>
</comment>
<comment type="cofactor">
    <cofactor evidence="1">
        <name>Mg(2+)</name>
        <dbReference type="ChEBI" id="CHEBI:18420"/>
    </cofactor>
</comment>
<evidence type="ECO:0000313" key="8">
    <source>
        <dbReference type="EMBL" id="MFD2729013.1"/>
    </source>
</evidence>
<dbReference type="Pfam" id="PF00348">
    <property type="entry name" value="polyprenyl_synt"/>
    <property type="match status" value="1"/>
</dbReference>
<evidence type="ECO:0000256" key="5">
    <source>
        <dbReference type="ARBA" id="ARBA00022842"/>
    </source>
</evidence>
<dbReference type="SFLD" id="SFLDG01017">
    <property type="entry name" value="Polyprenyl_Transferase_Like"/>
    <property type="match status" value="1"/>
</dbReference>
<keyword evidence="9" id="KW-1185">Reference proteome</keyword>
<accession>A0ABW5TIR0</accession>
<dbReference type="PANTHER" id="PTHR43281">
    <property type="entry name" value="FARNESYL DIPHOSPHATE SYNTHASE"/>
    <property type="match status" value="1"/>
</dbReference>
<gene>
    <name evidence="8" type="ORF">ACFSR0_06210</name>
</gene>
<organism evidence="8 9">
    <name type="scientific">Enterococcus camelliae</name>
    <dbReference type="NCBI Taxonomy" id="453959"/>
    <lineage>
        <taxon>Bacteria</taxon>
        <taxon>Bacillati</taxon>
        <taxon>Bacillota</taxon>
        <taxon>Bacilli</taxon>
        <taxon>Lactobacillales</taxon>
        <taxon>Enterococcaceae</taxon>
        <taxon>Enterococcus</taxon>
    </lineage>
</organism>
<dbReference type="CDD" id="cd00685">
    <property type="entry name" value="Trans_IPPS_HT"/>
    <property type="match status" value="1"/>
</dbReference>
<evidence type="ECO:0000256" key="6">
    <source>
        <dbReference type="ARBA" id="ARBA00023229"/>
    </source>
</evidence>
<dbReference type="InterPro" id="IPR000092">
    <property type="entry name" value="Polyprenyl_synt"/>
</dbReference>
<reference evidence="9" key="1">
    <citation type="journal article" date="2019" name="Int. J. Syst. Evol. Microbiol.">
        <title>The Global Catalogue of Microorganisms (GCM) 10K type strain sequencing project: providing services to taxonomists for standard genome sequencing and annotation.</title>
        <authorList>
            <consortium name="The Broad Institute Genomics Platform"/>
            <consortium name="The Broad Institute Genome Sequencing Center for Infectious Disease"/>
            <person name="Wu L."/>
            <person name="Ma J."/>
        </authorList>
    </citation>
    <scope>NUCLEOTIDE SEQUENCE [LARGE SCALE GENOMIC DNA]</scope>
    <source>
        <strain evidence="9">TISTR 932</strain>
    </source>
</reference>
<evidence type="ECO:0000256" key="2">
    <source>
        <dbReference type="ARBA" id="ARBA00006706"/>
    </source>
</evidence>
<evidence type="ECO:0000256" key="1">
    <source>
        <dbReference type="ARBA" id="ARBA00001946"/>
    </source>
</evidence>
<keyword evidence="6" id="KW-0414">Isoprene biosynthesis</keyword>
<dbReference type="Gene3D" id="1.10.600.10">
    <property type="entry name" value="Farnesyl Diphosphate Synthase"/>
    <property type="match status" value="1"/>
</dbReference>
<dbReference type="InterPro" id="IPR053378">
    <property type="entry name" value="Prenyl_diphosphate_synthase"/>
</dbReference>
<protein>
    <submittedName>
        <fullName evidence="8">Polyprenyl synthetase family protein</fullName>
        <ecNumber evidence="8">2.5.1.-</ecNumber>
    </submittedName>
</protein>
<name>A0ABW5TIR0_9ENTE</name>
<evidence type="ECO:0000313" key="9">
    <source>
        <dbReference type="Proteomes" id="UP001597427"/>
    </source>
</evidence>
<dbReference type="GO" id="GO:0016740">
    <property type="term" value="F:transferase activity"/>
    <property type="evidence" value="ECO:0007669"/>
    <property type="project" value="UniProtKB-KW"/>
</dbReference>
<comment type="similarity">
    <text evidence="2 7">Belongs to the FPP/GGPP synthase family.</text>
</comment>
<dbReference type="EMBL" id="JBHUMO010000039">
    <property type="protein sequence ID" value="MFD2729013.1"/>
    <property type="molecule type" value="Genomic_DNA"/>
</dbReference>
<evidence type="ECO:0000256" key="4">
    <source>
        <dbReference type="ARBA" id="ARBA00022723"/>
    </source>
</evidence>
<sequence length="290" mass="31960">MKFKQQPFLDAVERAMDTAIIEQTNDERLAESMRYSIHAGGKRIRPLLLAASYSLYQETIDSSVVQVAAAIELIHTYSLIHDDLPAMDNDDLRRGKPTNHKVFGEALAILAGDGLLTLAFQVLSQAPLDNERKVTCLKLLAQTAGTLGMVAGQAADIQAEGKQLPLEELQWIHARKTGELIRFAVLAGGIIGGASQEEQARLDLFARKLGLAFQIRDDLLDVLSTTEELGKTAHRDNDLQKSTYPQLLGIDEAKIELANQLREAHNILQLFAENGYQTQALAAIMDKFTL</sequence>
<dbReference type="SFLD" id="SFLDS00005">
    <property type="entry name" value="Isoprenoid_Synthase_Type_I"/>
    <property type="match status" value="1"/>
</dbReference>
<keyword evidence="5" id="KW-0460">Magnesium</keyword>
<dbReference type="EC" id="2.5.1.-" evidence="8"/>
<dbReference type="SUPFAM" id="SSF48576">
    <property type="entry name" value="Terpenoid synthases"/>
    <property type="match status" value="1"/>
</dbReference>
<dbReference type="PROSITE" id="PS00444">
    <property type="entry name" value="POLYPRENYL_SYNTHASE_2"/>
    <property type="match status" value="1"/>
</dbReference>
<keyword evidence="3 7" id="KW-0808">Transferase</keyword>
<dbReference type="InterPro" id="IPR008949">
    <property type="entry name" value="Isoprenoid_synthase_dom_sf"/>
</dbReference>